<dbReference type="Pfam" id="PF04149">
    <property type="entry name" value="DUF397"/>
    <property type="match status" value="1"/>
</dbReference>
<dbReference type="OrthoDB" id="4299240at2"/>
<gene>
    <name evidence="2" type="ORF">Daura_48715</name>
</gene>
<evidence type="ECO:0000259" key="1">
    <source>
        <dbReference type="Pfam" id="PF04149"/>
    </source>
</evidence>
<dbReference type="EMBL" id="CP073767">
    <property type="protein sequence ID" value="UWZ54261.1"/>
    <property type="molecule type" value="Genomic_DNA"/>
</dbReference>
<reference evidence="2" key="1">
    <citation type="submission" date="2021-04" db="EMBL/GenBank/DDBJ databases">
        <title>Dactylosporangium aurantiacum NRRL B-8018 full assembly.</title>
        <authorList>
            <person name="Hartkoorn R.C."/>
            <person name="Beaudoing E."/>
            <person name="Hot D."/>
        </authorList>
    </citation>
    <scope>NUCLEOTIDE SEQUENCE</scope>
    <source>
        <strain evidence="2">NRRL B-8018</strain>
    </source>
</reference>
<dbReference type="KEGG" id="daur:Daura_48715"/>
<protein>
    <submittedName>
        <fullName evidence="2">DUF397 domain-containing protein</fullName>
    </submittedName>
</protein>
<evidence type="ECO:0000313" key="2">
    <source>
        <dbReference type="EMBL" id="UWZ54261.1"/>
    </source>
</evidence>
<name>A0A9Q9IF41_9ACTN</name>
<dbReference type="AlphaFoldDB" id="A0A9Q9IF41"/>
<proteinExistence type="predicted"/>
<sequence length="77" mass="8045">MQVTKDGVTVDLADASWVKSSKSGPYSDNCVEVTGLDGPLVAVRDSKNPDGAVLAFTPGEWDAFVEGARGGEFNRVG</sequence>
<dbReference type="RefSeq" id="WP_033364216.1">
    <property type="nucleotide sequence ID" value="NZ_CP073767.1"/>
</dbReference>
<keyword evidence="3" id="KW-1185">Reference proteome</keyword>
<dbReference type="InterPro" id="IPR007278">
    <property type="entry name" value="DUF397"/>
</dbReference>
<evidence type="ECO:0000313" key="3">
    <source>
        <dbReference type="Proteomes" id="UP001058003"/>
    </source>
</evidence>
<accession>A0A9Q9IF41</accession>
<organism evidence="2 3">
    <name type="scientific">Dactylosporangium aurantiacum</name>
    <dbReference type="NCBI Taxonomy" id="35754"/>
    <lineage>
        <taxon>Bacteria</taxon>
        <taxon>Bacillati</taxon>
        <taxon>Actinomycetota</taxon>
        <taxon>Actinomycetes</taxon>
        <taxon>Micromonosporales</taxon>
        <taxon>Micromonosporaceae</taxon>
        <taxon>Dactylosporangium</taxon>
    </lineage>
</organism>
<dbReference type="Proteomes" id="UP001058003">
    <property type="component" value="Chromosome"/>
</dbReference>
<feature type="domain" description="DUF397" evidence="1">
    <location>
        <begin position="15"/>
        <end position="69"/>
    </location>
</feature>